<evidence type="ECO:0000256" key="2">
    <source>
        <dbReference type="SAM" id="MobiDB-lite"/>
    </source>
</evidence>
<dbReference type="InParanoid" id="A3M073"/>
<dbReference type="AlphaFoldDB" id="A3M073"/>
<keyword evidence="1" id="KW-0175">Coiled coil</keyword>
<proteinExistence type="predicted"/>
<evidence type="ECO:0000313" key="4">
    <source>
        <dbReference type="Proteomes" id="UP000002258"/>
    </source>
</evidence>
<dbReference type="HOGENOM" id="CLU_624226_0_0_1"/>
<evidence type="ECO:0000256" key="1">
    <source>
        <dbReference type="SAM" id="Coils"/>
    </source>
</evidence>
<name>A3M073_PICST</name>
<dbReference type="OMA" id="IARHYRT"/>
<keyword evidence="4" id="KW-1185">Reference proteome</keyword>
<feature type="region of interest" description="Disordered" evidence="2">
    <location>
        <begin position="399"/>
        <end position="439"/>
    </location>
</feature>
<dbReference type="EMBL" id="CP000502">
    <property type="protein sequence ID" value="ABN68666.2"/>
    <property type="molecule type" value="Genomic_DNA"/>
</dbReference>
<dbReference type="GeneID" id="4840812"/>
<feature type="region of interest" description="Disordered" evidence="2">
    <location>
        <begin position="233"/>
        <end position="318"/>
    </location>
</feature>
<accession>A3M073</accession>
<feature type="compositionally biased region" description="Polar residues" evidence="2">
    <location>
        <begin position="258"/>
        <end position="270"/>
    </location>
</feature>
<feature type="compositionally biased region" description="Basic and acidic residues" evidence="2">
    <location>
        <begin position="234"/>
        <end position="247"/>
    </location>
</feature>
<feature type="coiled-coil region" evidence="1">
    <location>
        <begin position="57"/>
        <end position="109"/>
    </location>
</feature>
<dbReference type="KEGG" id="pic:PICST_33809"/>
<evidence type="ECO:0000313" key="3">
    <source>
        <dbReference type="EMBL" id="ABN68666.2"/>
    </source>
</evidence>
<protein>
    <submittedName>
        <fullName evidence="3">Uncharacterized protein</fullName>
    </submittedName>
</protein>
<dbReference type="OrthoDB" id="4089586at2759"/>
<reference evidence="3 4" key="1">
    <citation type="journal article" date="2007" name="Nat. Biotechnol.">
        <title>Genome sequence of the lignocellulose-bioconverting and xylose-fermenting yeast Pichia stipitis.</title>
        <authorList>
            <person name="Jeffries T.W."/>
            <person name="Grigoriev I.V."/>
            <person name="Grimwood J."/>
            <person name="Laplaza J.M."/>
            <person name="Aerts A."/>
            <person name="Salamov A."/>
            <person name="Schmutz J."/>
            <person name="Lindquist E."/>
            <person name="Dehal P."/>
            <person name="Shapiro H."/>
            <person name="Jin Y.S."/>
            <person name="Passoth V."/>
            <person name="Richardson P.M."/>
        </authorList>
    </citation>
    <scope>NUCLEOTIDE SEQUENCE [LARGE SCALE GENOMIC DNA]</scope>
    <source>
        <strain evidence="4">ATCC 58785 / CBS 6054 / NBRC 10063 / NRRL Y-11545</strain>
    </source>
</reference>
<organism evidence="3 4">
    <name type="scientific">Scheffersomyces stipitis (strain ATCC 58785 / CBS 6054 / NBRC 10063 / NRRL Y-11545)</name>
    <name type="common">Yeast</name>
    <name type="synonym">Pichia stipitis</name>
    <dbReference type="NCBI Taxonomy" id="322104"/>
    <lineage>
        <taxon>Eukaryota</taxon>
        <taxon>Fungi</taxon>
        <taxon>Dikarya</taxon>
        <taxon>Ascomycota</taxon>
        <taxon>Saccharomycotina</taxon>
        <taxon>Pichiomycetes</taxon>
        <taxon>Debaryomycetaceae</taxon>
        <taxon>Scheffersomyces</taxon>
    </lineage>
</organism>
<dbReference type="Proteomes" id="UP000002258">
    <property type="component" value="Chromosome 8"/>
</dbReference>
<sequence length="439" mass="48744">MIDSEKLQNHFRGHDELSEILHQDELRKSLIRLAVLRVVTLNRNKPKRAKTNEPDELVQMKKQLNEYELYTNKLKQESSTKLKLQEAKLESAQDEVAKLKLQLAAAKEAAKDTSKPMFSVPSSSSFRPRINLNGLSRPKSATLSSIKKFPLARPTSVSSERNYLSPTFNSINKSIYSSDVSTVLTPISNRTISKPRGKYITARNLHELGNSPVTSKFGISKPPTKLTTLTQKIEAQKDENEPPKTAEAETEAEIGAKSATTSVLRSSPAKTPSRKSFIENFDKSSGSSSPSPEFTPMRVSSDKTSAPVSRDIEETGFGNGKVTRIEKFDNTLQTDEDTFASANSTLVGNVSGDVLPEKKKTKKLQLWKSGATKVPLTAPGKKPHSLGLEDENLNSLNYYEDGNFATDESPPKPQHKRQLELSPVPEPAKRRKHNTFRID</sequence>
<feature type="region of interest" description="Disordered" evidence="2">
    <location>
        <begin position="370"/>
        <end position="389"/>
    </location>
</feature>
<dbReference type="RefSeq" id="XP_001386695.2">
    <property type="nucleotide sequence ID" value="XM_001386658.1"/>
</dbReference>
<gene>
    <name evidence="3" type="ORF">PICST_33809</name>
</gene>
<dbReference type="eggNOG" id="ENOG502RM5B">
    <property type="taxonomic scope" value="Eukaryota"/>
</dbReference>
<feature type="compositionally biased region" description="Basic residues" evidence="2">
    <location>
        <begin position="429"/>
        <end position="439"/>
    </location>
</feature>